<dbReference type="PANTHER" id="PTHR36454:SF1">
    <property type="entry name" value="DUF1015 DOMAIN-CONTAINING PROTEIN"/>
    <property type="match status" value="1"/>
</dbReference>
<organism evidence="1">
    <name type="scientific">marine sediment metagenome</name>
    <dbReference type="NCBI Taxonomy" id="412755"/>
    <lineage>
        <taxon>unclassified sequences</taxon>
        <taxon>metagenomes</taxon>
        <taxon>ecological metagenomes</taxon>
    </lineage>
</organism>
<evidence type="ECO:0000313" key="1">
    <source>
        <dbReference type="EMBL" id="GAI36629.1"/>
    </source>
</evidence>
<dbReference type="AlphaFoldDB" id="X1Q084"/>
<dbReference type="InterPro" id="IPR008323">
    <property type="entry name" value="UCP033563"/>
</dbReference>
<evidence type="ECO:0008006" key="2">
    <source>
        <dbReference type="Google" id="ProtNLM"/>
    </source>
</evidence>
<proteinExistence type="predicted"/>
<reference evidence="1" key="1">
    <citation type="journal article" date="2014" name="Front. Microbiol.">
        <title>High frequency of phylogenetically diverse reductive dehalogenase-homologous genes in deep subseafloor sedimentary metagenomes.</title>
        <authorList>
            <person name="Kawai M."/>
            <person name="Futagami T."/>
            <person name="Toyoda A."/>
            <person name="Takaki Y."/>
            <person name="Nishi S."/>
            <person name="Hori S."/>
            <person name="Arai W."/>
            <person name="Tsubouchi T."/>
            <person name="Morono Y."/>
            <person name="Uchiyama I."/>
            <person name="Ito T."/>
            <person name="Fujiyama A."/>
            <person name="Inagaki F."/>
            <person name="Takami H."/>
        </authorList>
    </citation>
    <scope>NUCLEOTIDE SEQUENCE</scope>
    <source>
        <strain evidence="1">Expedition CK06-06</strain>
    </source>
</reference>
<feature type="non-terminal residue" evidence="1">
    <location>
        <position position="256"/>
    </location>
</feature>
<dbReference type="Pfam" id="PF06245">
    <property type="entry name" value="DUF1015"/>
    <property type="match status" value="1"/>
</dbReference>
<dbReference type="EMBL" id="BARV01030022">
    <property type="protein sequence ID" value="GAI36629.1"/>
    <property type="molecule type" value="Genomic_DNA"/>
</dbReference>
<feature type="non-terminal residue" evidence="1">
    <location>
        <position position="1"/>
    </location>
</feature>
<dbReference type="PANTHER" id="PTHR36454">
    <property type="entry name" value="LMO2823 PROTEIN"/>
    <property type="match status" value="1"/>
</dbReference>
<gene>
    <name evidence="1" type="ORF">S06H3_47757</name>
</gene>
<sequence length="256" mass="28367">LVFMLYEDEEMSVERIIERVAQNGSLVDFVDGQDVHHRLFAITSEEDIGAIAEMMRDKSCIIADGHHRYETALTYSKESGKAGAAYQMLAFANTGQKGLVVLATHRLVGNLENFDFKRLLAGLEDNFQIIGYKLDSLPSKLEAMQKMFAQIKAQGDSNRSAFGIYGGNSAFYTAVLKDERAMDSVARDMSSAWRRLDISVLHKLVLEALLGIDEKKLAKGGYVEYVKGTDTAINDSIAEIDAGKKQAVFFVNPPKL</sequence>
<protein>
    <recommendedName>
        <fullName evidence="2">DUF1015 domain-containing protein</fullName>
    </recommendedName>
</protein>
<name>X1Q084_9ZZZZ</name>
<accession>X1Q084</accession>
<comment type="caution">
    <text evidence="1">The sequence shown here is derived from an EMBL/GenBank/DDBJ whole genome shotgun (WGS) entry which is preliminary data.</text>
</comment>